<comment type="pathway">
    <text evidence="3">Lipid metabolism; fatty acid biosynthesis.</text>
</comment>
<keyword evidence="3" id="KW-0275">Fatty acid biosynthesis</keyword>
<accession>D7P5V5</accession>
<evidence type="ECO:0000256" key="3">
    <source>
        <dbReference type="HAMAP-Rule" id="MF_01217"/>
    </source>
</evidence>
<keyword evidence="3" id="KW-0963">Cytoplasm</keyword>
<comment type="similarity">
    <text evidence="3">Belongs to the acyl carrier protein (ACP) family.</text>
</comment>
<keyword evidence="3" id="KW-0443">Lipid metabolism</keyword>
<name>D7P5V5_STRNS</name>
<dbReference type="Gene3D" id="1.10.1200.10">
    <property type="entry name" value="ACP-like"/>
    <property type="match status" value="1"/>
</dbReference>
<dbReference type="UniPathway" id="UPA00094"/>
<gene>
    <name evidence="5" type="primary">asuC5</name>
    <name evidence="3" type="synonym">acpP</name>
</gene>
<comment type="PTM">
    <text evidence="3">4'-phosphopantetheine is transferred from CoA to a specific serine of apo-ACP by AcpS. This modification is essential for activity because fatty acids are bound in thioester linkage to the sulfhydryl of the prosthetic group.</text>
</comment>
<comment type="function">
    <text evidence="3">Carrier of the growing fatty acid chain in fatty acid biosynthesis.</text>
</comment>
<sequence length="84" mass="9260">MSTVQSDTLQILKEILDEVAEIPADQVALESSFVDDLELDSLSIVSVFVLVQRRFGVEVPNEIFDRLSTVGRAVAYLEHGAVPE</sequence>
<feature type="domain" description="Carrier" evidence="4">
    <location>
        <begin position="6"/>
        <end position="81"/>
    </location>
</feature>
<dbReference type="HAMAP" id="MF_01217">
    <property type="entry name" value="Acyl_carrier"/>
    <property type="match status" value="1"/>
</dbReference>
<keyword evidence="1 3" id="KW-0596">Phosphopantetheine</keyword>
<feature type="modified residue" description="O-(pantetheine 4'-phosphoryl)serine" evidence="3">
    <location>
        <position position="41"/>
    </location>
</feature>
<dbReference type="SUPFAM" id="SSF47336">
    <property type="entry name" value="ACP-like"/>
    <property type="match status" value="1"/>
</dbReference>
<dbReference type="Pfam" id="PF00550">
    <property type="entry name" value="PP-binding"/>
    <property type="match status" value="1"/>
</dbReference>
<dbReference type="InterPro" id="IPR009081">
    <property type="entry name" value="PP-bd_ACP"/>
</dbReference>
<proteinExistence type="inferred from homology"/>
<evidence type="ECO:0000313" key="5">
    <source>
        <dbReference type="EMBL" id="ADI58633.1"/>
    </source>
</evidence>
<protein>
    <recommendedName>
        <fullName evidence="3">Acyl carrier protein</fullName>
        <shortName evidence="3">ACP</shortName>
    </recommendedName>
</protein>
<dbReference type="AlphaFoldDB" id="D7P5V5"/>
<keyword evidence="2 3" id="KW-0597">Phosphoprotein</keyword>
<dbReference type="EMBL" id="GQ926890">
    <property type="protein sequence ID" value="ADI58633.1"/>
    <property type="molecule type" value="Genomic_DNA"/>
</dbReference>
<dbReference type="GO" id="GO:0000036">
    <property type="term" value="F:acyl carrier activity"/>
    <property type="evidence" value="ECO:0007669"/>
    <property type="project" value="UniProtKB-UniRule"/>
</dbReference>
<dbReference type="PROSITE" id="PS50075">
    <property type="entry name" value="CARRIER"/>
    <property type="match status" value="1"/>
</dbReference>
<organism evidence="5">
    <name type="scientific">Streptomyces nodosus subsp. asukaensis</name>
    <dbReference type="NCBI Taxonomy" id="222892"/>
    <lineage>
        <taxon>Bacteria</taxon>
        <taxon>Bacillati</taxon>
        <taxon>Actinomycetota</taxon>
        <taxon>Actinomycetes</taxon>
        <taxon>Kitasatosporales</taxon>
        <taxon>Streptomycetaceae</taxon>
        <taxon>Streptomyces</taxon>
    </lineage>
</organism>
<dbReference type="GO" id="GO:0005737">
    <property type="term" value="C:cytoplasm"/>
    <property type="evidence" value="ECO:0007669"/>
    <property type="project" value="UniProtKB-SubCell"/>
</dbReference>
<dbReference type="InterPro" id="IPR036736">
    <property type="entry name" value="ACP-like_sf"/>
</dbReference>
<keyword evidence="3" id="KW-0276">Fatty acid metabolism</keyword>
<reference evidence="5" key="1">
    <citation type="journal article" date="2010" name="J. Biol. Chem.">
        <title>Biochemical and genetic insights into asukamycin biosynthesis.</title>
        <authorList>
            <person name="Rui Z."/>
            <person name="Petrickova K."/>
            <person name="Skanta F."/>
            <person name="Pospisil S."/>
            <person name="Yang Y."/>
            <person name="Chen C.Y."/>
            <person name="Tsai S.F."/>
            <person name="Floss H.G."/>
            <person name="Petricek M."/>
            <person name="Yu T.W."/>
        </authorList>
    </citation>
    <scope>NUCLEOTIDE SEQUENCE</scope>
    <source>
        <strain evidence="5">ATCC 29757</strain>
    </source>
</reference>
<evidence type="ECO:0000259" key="4">
    <source>
        <dbReference type="PROSITE" id="PS50075"/>
    </source>
</evidence>
<evidence type="ECO:0000256" key="1">
    <source>
        <dbReference type="ARBA" id="ARBA00022450"/>
    </source>
</evidence>
<dbReference type="InterPro" id="IPR003231">
    <property type="entry name" value="ACP"/>
</dbReference>
<comment type="subcellular location">
    <subcellularLocation>
        <location evidence="3">Cytoplasm</location>
    </subcellularLocation>
</comment>
<evidence type="ECO:0000256" key="2">
    <source>
        <dbReference type="ARBA" id="ARBA00022553"/>
    </source>
</evidence>
<keyword evidence="3" id="KW-0444">Lipid biosynthesis</keyword>